<dbReference type="PANTHER" id="PTHR20842">
    <property type="entry name" value="PROTEASE S51 ALPHA-ASPARTYL DIPEPTIDASE"/>
    <property type="match status" value="1"/>
</dbReference>
<proteinExistence type="inferred from homology"/>
<accession>A0A1G2MHS7</accession>
<dbReference type="Gene3D" id="3.40.50.880">
    <property type="match status" value="1"/>
</dbReference>
<dbReference type="SUPFAM" id="SSF52317">
    <property type="entry name" value="Class I glutamine amidotransferase-like"/>
    <property type="match status" value="1"/>
</dbReference>
<protein>
    <recommendedName>
        <fullName evidence="7">Peptidase E</fullName>
    </recommendedName>
</protein>
<organism evidence="5 6">
    <name type="scientific">Candidatus Taylorbacteria bacterium RIFCSPHIGHO2_02_49_25</name>
    <dbReference type="NCBI Taxonomy" id="1802305"/>
    <lineage>
        <taxon>Bacteria</taxon>
        <taxon>Candidatus Tayloriibacteriota</taxon>
    </lineage>
</organism>
<sequence>MKTQITHIFLAGGGGAEDSKLLDEQFVKTLDLTKPLVYIPNAIRSKPYQSCLEWFRSVMVPLGVTVIEMWDDLRPRHLVDEIAGVYIGGGDTAKLLKEVRGAGFDEYLLGVAQSGVPLYGGSAGAIILGEDIRTAPEASQLNATEVAGLKLIKDHSIVCHYKVDDREATMKLSKDLRQNIIAIPEKAGGYITEGMFTNYGTEPIVIVQGDRVDAIHPNSSIKLEARR</sequence>
<evidence type="ECO:0000256" key="3">
    <source>
        <dbReference type="ARBA" id="ARBA00022801"/>
    </source>
</evidence>
<evidence type="ECO:0000313" key="6">
    <source>
        <dbReference type="Proteomes" id="UP000176493"/>
    </source>
</evidence>
<keyword evidence="3" id="KW-0378">Hydrolase</keyword>
<dbReference type="EMBL" id="MHRJ01000021">
    <property type="protein sequence ID" value="OHA22729.1"/>
    <property type="molecule type" value="Genomic_DNA"/>
</dbReference>
<comment type="similarity">
    <text evidence="1">Belongs to the peptidase S51 family.</text>
</comment>
<gene>
    <name evidence="5" type="ORF">A2W52_04385</name>
</gene>
<dbReference type="AlphaFoldDB" id="A0A1G2MHS7"/>
<reference evidence="5 6" key="1">
    <citation type="journal article" date="2016" name="Nat. Commun.">
        <title>Thousands of microbial genomes shed light on interconnected biogeochemical processes in an aquifer system.</title>
        <authorList>
            <person name="Anantharaman K."/>
            <person name="Brown C.T."/>
            <person name="Hug L.A."/>
            <person name="Sharon I."/>
            <person name="Castelle C.J."/>
            <person name="Probst A.J."/>
            <person name="Thomas B.C."/>
            <person name="Singh A."/>
            <person name="Wilkins M.J."/>
            <person name="Karaoz U."/>
            <person name="Brodie E.L."/>
            <person name="Williams K.H."/>
            <person name="Hubbard S.S."/>
            <person name="Banfield J.F."/>
        </authorList>
    </citation>
    <scope>NUCLEOTIDE SEQUENCE [LARGE SCALE GENOMIC DNA]</scope>
</reference>
<dbReference type="GO" id="GO:0008236">
    <property type="term" value="F:serine-type peptidase activity"/>
    <property type="evidence" value="ECO:0007669"/>
    <property type="project" value="UniProtKB-KW"/>
</dbReference>
<keyword evidence="4" id="KW-0720">Serine protease</keyword>
<evidence type="ECO:0000313" key="5">
    <source>
        <dbReference type="EMBL" id="OHA22729.1"/>
    </source>
</evidence>
<dbReference type="Proteomes" id="UP000176493">
    <property type="component" value="Unassembled WGS sequence"/>
</dbReference>
<dbReference type="InterPro" id="IPR005320">
    <property type="entry name" value="Peptidase_S51"/>
</dbReference>
<evidence type="ECO:0000256" key="4">
    <source>
        <dbReference type="ARBA" id="ARBA00022825"/>
    </source>
</evidence>
<comment type="caution">
    <text evidence="5">The sequence shown here is derived from an EMBL/GenBank/DDBJ whole genome shotgun (WGS) entry which is preliminary data.</text>
</comment>
<dbReference type="Pfam" id="PF03575">
    <property type="entry name" value="Peptidase_S51"/>
    <property type="match status" value="1"/>
</dbReference>
<evidence type="ECO:0000256" key="2">
    <source>
        <dbReference type="ARBA" id="ARBA00022670"/>
    </source>
</evidence>
<keyword evidence="2" id="KW-0645">Protease</keyword>
<dbReference type="InterPro" id="IPR029062">
    <property type="entry name" value="Class_I_gatase-like"/>
</dbReference>
<name>A0A1G2MHS7_9BACT</name>
<dbReference type="GO" id="GO:0006508">
    <property type="term" value="P:proteolysis"/>
    <property type="evidence" value="ECO:0007669"/>
    <property type="project" value="UniProtKB-KW"/>
</dbReference>
<evidence type="ECO:0000256" key="1">
    <source>
        <dbReference type="ARBA" id="ARBA00006534"/>
    </source>
</evidence>
<evidence type="ECO:0008006" key="7">
    <source>
        <dbReference type="Google" id="ProtNLM"/>
    </source>
</evidence>
<dbReference type="PANTHER" id="PTHR20842:SF0">
    <property type="entry name" value="ALPHA-ASPARTYL DIPEPTIDASE"/>
    <property type="match status" value="1"/>
</dbReference>